<comment type="similarity">
    <text evidence="1 4">Belongs to the short-chain dehydrogenases/reductases (SDR) family.</text>
</comment>
<dbReference type="InterPro" id="IPR020904">
    <property type="entry name" value="Sc_DH/Rdtase_CS"/>
</dbReference>
<dbReference type="Gene3D" id="3.40.50.720">
    <property type="entry name" value="NAD(P)-binding Rossmann-like Domain"/>
    <property type="match status" value="1"/>
</dbReference>
<dbReference type="PANTHER" id="PTHR44169:SF3">
    <property type="entry name" value="SHORT-CHAIN DEHYDROGENASE SRDE"/>
    <property type="match status" value="1"/>
</dbReference>
<dbReference type="CDD" id="cd05374">
    <property type="entry name" value="17beta-HSD-like_SDR_c"/>
    <property type="match status" value="1"/>
</dbReference>
<dbReference type="GO" id="GO:0006654">
    <property type="term" value="P:phosphatidic acid biosynthetic process"/>
    <property type="evidence" value="ECO:0007669"/>
    <property type="project" value="TreeGrafter"/>
</dbReference>
<gene>
    <name evidence="5" type="ORF">jhhlp_003886</name>
</gene>
<dbReference type="PRINTS" id="PR00081">
    <property type="entry name" value="GDHRDH"/>
</dbReference>
<dbReference type="Proteomes" id="UP000233524">
    <property type="component" value="Unassembled WGS sequence"/>
</dbReference>
<dbReference type="Pfam" id="PF00106">
    <property type="entry name" value="adh_short"/>
    <property type="match status" value="1"/>
</dbReference>
<dbReference type="VEuPathDB" id="FungiDB:jhhlp_003886"/>
<evidence type="ECO:0000313" key="6">
    <source>
        <dbReference type="Proteomes" id="UP000233524"/>
    </source>
</evidence>
<protein>
    <submittedName>
        <fullName evidence="5">Uncharacterized protein</fullName>
    </submittedName>
</protein>
<dbReference type="EMBL" id="NLAX01000010">
    <property type="protein sequence ID" value="PKS09272.1"/>
    <property type="molecule type" value="Genomic_DNA"/>
</dbReference>
<evidence type="ECO:0000256" key="4">
    <source>
        <dbReference type="RuleBase" id="RU000363"/>
    </source>
</evidence>
<dbReference type="GO" id="GO:0019433">
    <property type="term" value="P:triglyceride catabolic process"/>
    <property type="evidence" value="ECO:0007669"/>
    <property type="project" value="TreeGrafter"/>
</dbReference>
<evidence type="ECO:0000256" key="2">
    <source>
        <dbReference type="ARBA" id="ARBA00022857"/>
    </source>
</evidence>
<dbReference type="GO" id="GO:0004806">
    <property type="term" value="F:triacylglycerol lipase activity"/>
    <property type="evidence" value="ECO:0007669"/>
    <property type="project" value="TreeGrafter"/>
</dbReference>
<accession>A0A2N3NA69</accession>
<dbReference type="STRING" id="41688.A0A2N3NA69"/>
<dbReference type="InterPro" id="IPR036291">
    <property type="entry name" value="NAD(P)-bd_dom_sf"/>
</dbReference>
<keyword evidence="6" id="KW-1185">Reference proteome</keyword>
<dbReference type="InParanoid" id="A0A2N3NA69"/>
<organism evidence="5 6">
    <name type="scientific">Lomentospora prolificans</name>
    <dbReference type="NCBI Taxonomy" id="41688"/>
    <lineage>
        <taxon>Eukaryota</taxon>
        <taxon>Fungi</taxon>
        <taxon>Dikarya</taxon>
        <taxon>Ascomycota</taxon>
        <taxon>Pezizomycotina</taxon>
        <taxon>Sordariomycetes</taxon>
        <taxon>Hypocreomycetidae</taxon>
        <taxon>Microascales</taxon>
        <taxon>Microascaceae</taxon>
        <taxon>Lomentospora</taxon>
    </lineage>
</organism>
<reference evidence="5 6" key="1">
    <citation type="journal article" date="2017" name="G3 (Bethesda)">
        <title>First Draft Genome Sequence of the Pathogenic Fungus Lomentospora prolificans (Formerly Scedosporium prolificans).</title>
        <authorList>
            <person name="Luo R."/>
            <person name="Zimin A."/>
            <person name="Workman R."/>
            <person name="Fan Y."/>
            <person name="Pertea G."/>
            <person name="Grossman N."/>
            <person name="Wear M.P."/>
            <person name="Jia B."/>
            <person name="Miller H."/>
            <person name="Casadevall A."/>
            <person name="Timp W."/>
            <person name="Zhang S.X."/>
            <person name="Salzberg S.L."/>
        </authorList>
    </citation>
    <scope>NUCLEOTIDE SEQUENCE [LARGE SCALE GENOMIC DNA]</scope>
    <source>
        <strain evidence="5 6">JHH-5317</strain>
    </source>
</reference>
<sequence length="288" mass="31124">MTTSTKRTALVTGCSEGGIGDAIAQELHRRGIRVLATGRNLEKLSHLKDLGIEIVQLDVESSVSIKEAADTVNTFTGGRLDFLVNNSGAGYNATVLDTNIEKAKKMFNVNLFGLLEVTQSFAPQVIAAKGQIINIGSLAGVIPLGFQGLYNASKAAVQSLSDTLRIEMAPFGVKVICVVTGGVKTKFFQNAPKYDFPPDSPYDAARDILEPILAGLNTEVYLMTPERLAKSVVNNSLGWWPSAKLWPGFEPLFGWFVTKFFWHTALDGLLSSNSGFTKATPKLAQPKK</sequence>
<dbReference type="PROSITE" id="PS00061">
    <property type="entry name" value="ADH_SHORT"/>
    <property type="match status" value="1"/>
</dbReference>
<dbReference type="GO" id="GO:0005811">
    <property type="term" value="C:lipid droplet"/>
    <property type="evidence" value="ECO:0007669"/>
    <property type="project" value="TreeGrafter"/>
</dbReference>
<evidence type="ECO:0000256" key="3">
    <source>
        <dbReference type="ARBA" id="ARBA00023002"/>
    </source>
</evidence>
<dbReference type="PANTHER" id="PTHR44169">
    <property type="entry name" value="NADPH-DEPENDENT 1-ACYLDIHYDROXYACETONE PHOSPHATE REDUCTASE"/>
    <property type="match status" value="1"/>
</dbReference>
<keyword evidence="2" id="KW-0521">NADP</keyword>
<dbReference type="OrthoDB" id="2102561at2759"/>
<dbReference type="InterPro" id="IPR002347">
    <property type="entry name" value="SDR_fam"/>
</dbReference>
<dbReference type="PRINTS" id="PR00080">
    <property type="entry name" value="SDRFAMILY"/>
</dbReference>
<comment type="caution">
    <text evidence="5">The sequence shown here is derived from an EMBL/GenBank/DDBJ whole genome shotgun (WGS) entry which is preliminary data.</text>
</comment>
<evidence type="ECO:0000256" key="1">
    <source>
        <dbReference type="ARBA" id="ARBA00006484"/>
    </source>
</evidence>
<dbReference type="FunCoup" id="A0A2N3NA69">
    <property type="interactions" value="241"/>
</dbReference>
<keyword evidence="3" id="KW-0560">Oxidoreductase</keyword>
<evidence type="ECO:0000313" key="5">
    <source>
        <dbReference type="EMBL" id="PKS09272.1"/>
    </source>
</evidence>
<proteinExistence type="inferred from homology"/>
<dbReference type="SUPFAM" id="SSF51735">
    <property type="entry name" value="NAD(P)-binding Rossmann-fold domains"/>
    <property type="match status" value="1"/>
</dbReference>
<dbReference type="GO" id="GO:0005783">
    <property type="term" value="C:endoplasmic reticulum"/>
    <property type="evidence" value="ECO:0007669"/>
    <property type="project" value="TreeGrafter"/>
</dbReference>
<dbReference type="GO" id="GO:0000140">
    <property type="term" value="F:acylglycerone-phosphate reductase (NADP+) activity"/>
    <property type="evidence" value="ECO:0007669"/>
    <property type="project" value="TreeGrafter"/>
</dbReference>
<name>A0A2N3NA69_9PEZI</name>
<dbReference type="AlphaFoldDB" id="A0A2N3NA69"/>